<evidence type="ECO:0000313" key="3">
    <source>
        <dbReference type="Proteomes" id="UP001596025"/>
    </source>
</evidence>
<accession>A0ABV9LMI0</accession>
<name>A0ABV9LMI0_9ACTN</name>
<proteinExistence type="predicted"/>
<sequence>MAEVRPEDRIRDDATGTPPAPGSGAAQAAAERVVQLPANPRRTRRA</sequence>
<feature type="compositionally biased region" description="Basic and acidic residues" evidence="1">
    <location>
        <begin position="1"/>
        <end position="14"/>
    </location>
</feature>
<organism evidence="2 3">
    <name type="scientific">Geodermatophilus arenarius</name>
    <dbReference type="NCBI Taxonomy" id="1137990"/>
    <lineage>
        <taxon>Bacteria</taxon>
        <taxon>Bacillati</taxon>
        <taxon>Actinomycetota</taxon>
        <taxon>Actinomycetes</taxon>
        <taxon>Geodermatophilales</taxon>
        <taxon>Geodermatophilaceae</taxon>
        <taxon>Geodermatophilus</taxon>
    </lineage>
</organism>
<dbReference type="RefSeq" id="WP_387991987.1">
    <property type="nucleotide sequence ID" value="NZ_JBHSGR010000022.1"/>
</dbReference>
<keyword evidence="3" id="KW-1185">Reference proteome</keyword>
<dbReference type="Proteomes" id="UP001596025">
    <property type="component" value="Unassembled WGS sequence"/>
</dbReference>
<dbReference type="EMBL" id="JBHSGR010000022">
    <property type="protein sequence ID" value="MFC4695318.1"/>
    <property type="molecule type" value="Genomic_DNA"/>
</dbReference>
<evidence type="ECO:0000313" key="2">
    <source>
        <dbReference type="EMBL" id="MFC4695318.1"/>
    </source>
</evidence>
<protein>
    <submittedName>
        <fullName evidence="2">Uncharacterized protein</fullName>
    </submittedName>
</protein>
<feature type="region of interest" description="Disordered" evidence="1">
    <location>
        <begin position="1"/>
        <end position="46"/>
    </location>
</feature>
<evidence type="ECO:0000256" key="1">
    <source>
        <dbReference type="SAM" id="MobiDB-lite"/>
    </source>
</evidence>
<comment type="caution">
    <text evidence="2">The sequence shown here is derived from an EMBL/GenBank/DDBJ whole genome shotgun (WGS) entry which is preliminary data.</text>
</comment>
<reference evidence="3" key="1">
    <citation type="journal article" date="2019" name="Int. J. Syst. Evol. Microbiol.">
        <title>The Global Catalogue of Microorganisms (GCM) 10K type strain sequencing project: providing services to taxonomists for standard genome sequencing and annotation.</title>
        <authorList>
            <consortium name="The Broad Institute Genomics Platform"/>
            <consortium name="The Broad Institute Genome Sequencing Center for Infectious Disease"/>
            <person name="Wu L."/>
            <person name="Ma J."/>
        </authorList>
    </citation>
    <scope>NUCLEOTIDE SEQUENCE [LARGE SCALE GENOMIC DNA]</scope>
    <source>
        <strain evidence="3">CCUG 62763</strain>
    </source>
</reference>
<gene>
    <name evidence="2" type="ORF">ACFO3M_18095</name>
</gene>